<dbReference type="Gene3D" id="1.20.1070.10">
    <property type="entry name" value="Rhodopsin 7-helix transmembrane proteins"/>
    <property type="match status" value="1"/>
</dbReference>
<evidence type="ECO:0000313" key="13">
    <source>
        <dbReference type="Proteomes" id="UP000005226"/>
    </source>
</evidence>
<evidence type="ECO:0000256" key="9">
    <source>
        <dbReference type="RuleBase" id="RU000688"/>
    </source>
</evidence>
<comment type="similarity">
    <text evidence="9">Belongs to the G-protein coupled receptor 1 family.</text>
</comment>
<evidence type="ECO:0000256" key="5">
    <source>
        <dbReference type="ARBA" id="ARBA00023040"/>
    </source>
</evidence>
<dbReference type="PANTHER" id="PTHR24249:SF381">
    <property type="entry name" value="TRACE AMINE ASSOCIATED RECEPTOR 19P-RELATED"/>
    <property type="match status" value="1"/>
</dbReference>
<accession>H2UCX5</accession>
<keyword evidence="7 9" id="KW-0675">Receptor</keyword>
<feature type="domain" description="G-protein coupled receptors family 1 profile" evidence="11">
    <location>
        <begin position="47"/>
        <end position="300"/>
    </location>
</feature>
<dbReference type="Pfam" id="PF00001">
    <property type="entry name" value="7tm_1"/>
    <property type="match status" value="1"/>
</dbReference>
<keyword evidence="3 9" id="KW-0812">Transmembrane</keyword>
<name>H2UCX5_TAKRU</name>
<feature type="transmembrane region" description="Helical" evidence="10">
    <location>
        <begin position="279"/>
        <end position="303"/>
    </location>
</feature>
<dbReference type="InParanoid" id="H2UCX5"/>
<reference evidence="12" key="2">
    <citation type="submission" date="2025-08" db="UniProtKB">
        <authorList>
            <consortium name="Ensembl"/>
        </authorList>
    </citation>
    <scope>IDENTIFICATION</scope>
</reference>
<dbReference type="InterPro" id="IPR000276">
    <property type="entry name" value="GPCR_Rhodpsn"/>
</dbReference>
<evidence type="ECO:0000313" key="12">
    <source>
        <dbReference type="Ensembl" id="ENSTRUP00000034794.3"/>
    </source>
</evidence>
<feature type="transmembrane region" description="Helical" evidence="10">
    <location>
        <begin position="108"/>
        <end position="126"/>
    </location>
</feature>
<evidence type="ECO:0000256" key="7">
    <source>
        <dbReference type="ARBA" id="ARBA00023170"/>
    </source>
</evidence>
<evidence type="ECO:0000256" key="3">
    <source>
        <dbReference type="ARBA" id="ARBA00022692"/>
    </source>
</evidence>
<keyword evidence="13" id="KW-1185">Reference proteome</keyword>
<feature type="transmembrane region" description="Helical" evidence="10">
    <location>
        <begin position="196"/>
        <end position="216"/>
    </location>
</feature>
<organism evidence="12 13">
    <name type="scientific">Takifugu rubripes</name>
    <name type="common">Japanese pufferfish</name>
    <name type="synonym">Fugu rubripes</name>
    <dbReference type="NCBI Taxonomy" id="31033"/>
    <lineage>
        <taxon>Eukaryota</taxon>
        <taxon>Metazoa</taxon>
        <taxon>Chordata</taxon>
        <taxon>Craniata</taxon>
        <taxon>Vertebrata</taxon>
        <taxon>Euteleostomi</taxon>
        <taxon>Actinopterygii</taxon>
        <taxon>Neopterygii</taxon>
        <taxon>Teleostei</taxon>
        <taxon>Neoteleostei</taxon>
        <taxon>Acanthomorphata</taxon>
        <taxon>Eupercaria</taxon>
        <taxon>Tetraodontiformes</taxon>
        <taxon>Tetradontoidea</taxon>
        <taxon>Tetraodontidae</taxon>
        <taxon>Takifugu</taxon>
    </lineage>
</organism>
<dbReference type="GO" id="GO:0001594">
    <property type="term" value="F:trace-amine receptor activity"/>
    <property type="evidence" value="ECO:0007669"/>
    <property type="project" value="TreeGrafter"/>
</dbReference>
<dbReference type="InterPro" id="IPR017452">
    <property type="entry name" value="GPCR_Rhodpsn_7TM"/>
</dbReference>
<dbReference type="GeneTree" id="ENSGT01050000244823"/>
<dbReference type="PROSITE" id="PS50262">
    <property type="entry name" value="G_PROTEIN_RECEP_F1_2"/>
    <property type="match status" value="1"/>
</dbReference>
<dbReference type="HOGENOM" id="CLU_009579_11_0_1"/>
<evidence type="ECO:0000256" key="10">
    <source>
        <dbReference type="SAM" id="Phobius"/>
    </source>
</evidence>
<sequence length="330" mass="36682">SAFTTTGEPLPCFAKLNSSCKRLNQTFSETAVFSSLLASLSLLTVTLNLLVIISISHFRQLHTPTNTLLLSLAVSDLVVGLLVMPIEGLRYVEMCWRLGKLMCALTPYVSYCVLSASVGNMVLISIDRYLAICDPLLYTTKVTLTRAKIAICLCWACSLLFNGYILMGHLQQPGRYNSCHGECVVVISHISGTVDLFITFVLPCTVMVVMYMRVFIAAVAQMRVIRIQNVALAVNAASRVTKSEWKAARTLGIVITVFLLCFGPYYYPALAGGDTVNNVSYFAVSSWIMMINSCMNPLIYALFYPWFRRAIKLIVTLRILRSYSNDIKLL</sequence>
<dbReference type="FunCoup" id="H2UCX5">
    <property type="interactions" value="1"/>
</dbReference>
<evidence type="ECO:0000259" key="11">
    <source>
        <dbReference type="PROSITE" id="PS50262"/>
    </source>
</evidence>
<dbReference type="eggNOG" id="KOG3656">
    <property type="taxonomic scope" value="Eukaryota"/>
</dbReference>
<dbReference type="OMA" id="HSREALY"/>
<dbReference type="SMART" id="SM01381">
    <property type="entry name" value="7TM_GPCR_Srsx"/>
    <property type="match status" value="1"/>
</dbReference>
<dbReference type="Proteomes" id="UP000005226">
    <property type="component" value="Chromosome 8"/>
</dbReference>
<keyword evidence="6 10" id="KW-0472">Membrane</keyword>
<feature type="transmembrane region" description="Helical" evidence="10">
    <location>
        <begin position="67"/>
        <end position="88"/>
    </location>
</feature>
<protein>
    <recommendedName>
        <fullName evidence="11">G-protein coupled receptors family 1 profile domain-containing protein</fullName>
    </recommendedName>
</protein>
<keyword evidence="2" id="KW-1003">Cell membrane</keyword>
<dbReference type="Ensembl" id="ENSTRUT00000034922.3">
    <property type="protein sequence ID" value="ENSTRUP00000034794.3"/>
    <property type="gene ID" value="ENSTRUG00000013620.3"/>
</dbReference>
<dbReference type="AlphaFoldDB" id="H2UCX5"/>
<reference evidence="12 13" key="1">
    <citation type="journal article" date="2011" name="Genome Biol. Evol.">
        <title>Integration of the genetic map and genome assembly of fugu facilitates insights into distinct features of genome evolution in teleosts and mammals.</title>
        <authorList>
            <person name="Kai W."/>
            <person name="Kikuchi K."/>
            <person name="Tohari S."/>
            <person name="Chew A.K."/>
            <person name="Tay A."/>
            <person name="Fujiwara A."/>
            <person name="Hosoya S."/>
            <person name="Suetake H."/>
            <person name="Naruse K."/>
            <person name="Brenner S."/>
            <person name="Suzuki Y."/>
            <person name="Venkatesh B."/>
        </authorList>
    </citation>
    <scope>NUCLEOTIDE SEQUENCE [LARGE SCALE GENOMIC DNA]</scope>
</reference>
<comment type="subcellular location">
    <subcellularLocation>
        <location evidence="1">Cell membrane</location>
        <topology evidence="1">Multi-pass membrane protein</topology>
    </subcellularLocation>
</comment>
<evidence type="ECO:0000256" key="1">
    <source>
        <dbReference type="ARBA" id="ARBA00004651"/>
    </source>
</evidence>
<evidence type="ECO:0000256" key="8">
    <source>
        <dbReference type="ARBA" id="ARBA00023224"/>
    </source>
</evidence>
<dbReference type="SUPFAM" id="SSF81321">
    <property type="entry name" value="Family A G protein-coupled receptor-like"/>
    <property type="match status" value="1"/>
</dbReference>
<dbReference type="PANTHER" id="PTHR24249">
    <property type="entry name" value="HISTAMINE RECEPTOR-RELATED G-PROTEIN COUPLED RECEPTOR"/>
    <property type="match status" value="1"/>
</dbReference>
<reference evidence="12" key="3">
    <citation type="submission" date="2025-09" db="UniProtKB">
        <authorList>
            <consortium name="Ensembl"/>
        </authorList>
    </citation>
    <scope>IDENTIFICATION</scope>
</reference>
<dbReference type="PRINTS" id="PR00237">
    <property type="entry name" value="GPCRRHODOPSN"/>
</dbReference>
<evidence type="ECO:0000256" key="2">
    <source>
        <dbReference type="ARBA" id="ARBA00022475"/>
    </source>
</evidence>
<keyword evidence="8 9" id="KW-0807">Transducer</keyword>
<evidence type="ECO:0000256" key="6">
    <source>
        <dbReference type="ARBA" id="ARBA00023136"/>
    </source>
</evidence>
<keyword evidence="4 10" id="KW-1133">Transmembrane helix</keyword>
<dbReference type="CDD" id="cd15055">
    <property type="entry name" value="7tmA_TAARs"/>
    <property type="match status" value="1"/>
</dbReference>
<dbReference type="InterPro" id="IPR050569">
    <property type="entry name" value="TAAR"/>
</dbReference>
<evidence type="ECO:0000256" key="4">
    <source>
        <dbReference type="ARBA" id="ARBA00022989"/>
    </source>
</evidence>
<dbReference type="PROSITE" id="PS00237">
    <property type="entry name" value="G_PROTEIN_RECEP_F1_1"/>
    <property type="match status" value="1"/>
</dbReference>
<feature type="transmembrane region" description="Helical" evidence="10">
    <location>
        <begin position="247"/>
        <end position="267"/>
    </location>
</feature>
<dbReference type="FunFam" id="1.20.1070.10:FF:000279">
    <property type="entry name" value="Trace amine-associated receptor 16f"/>
    <property type="match status" value="1"/>
</dbReference>
<dbReference type="GO" id="GO:0005886">
    <property type="term" value="C:plasma membrane"/>
    <property type="evidence" value="ECO:0007669"/>
    <property type="project" value="UniProtKB-SubCell"/>
</dbReference>
<feature type="transmembrane region" description="Helical" evidence="10">
    <location>
        <begin position="147"/>
        <end position="167"/>
    </location>
</feature>
<feature type="transmembrane region" description="Helical" evidence="10">
    <location>
        <begin position="31"/>
        <end position="55"/>
    </location>
</feature>
<proteinExistence type="inferred from homology"/>
<keyword evidence="5 9" id="KW-0297">G-protein coupled receptor</keyword>